<evidence type="ECO:0000313" key="3">
    <source>
        <dbReference type="EMBL" id="MCV7628037.1"/>
    </source>
</evidence>
<sequence length="347" mass="36178">MSTAPTHPPLDLDPTPATPIVLGTMAWGSVPPPPPDADPGAGPEGPAGDAQVEAAVERARRALRAGIEAGVDLLDTADIYGAGRSEETVGRLLHELPYEERSALKVQTKCGIVLHESDPAGRRLTRYDSSPEHVRASLEGSLARLGEQRVDTLIIHRPDVLTPVADTVRAFLDAREAGLVGKLGVSNLGVGRVLEFQRELESQAADGTGLACVQVELGLHHRTLVEAVVLANHPDAPADADAGRLGPVCAAEGIELQAWGPLGQGRFSSGDDGAAGVVGEVAAELGVSREAVVLAWLLRLPWGVRPVIGTQDPERVAACAEAAAAAEAMDSAQWHRLWIAARGAGLP</sequence>
<dbReference type="InterPro" id="IPR036812">
    <property type="entry name" value="NAD(P)_OxRdtase_dom_sf"/>
</dbReference>
<dbReference type="RefSeq" id="WP_363738845.1">
    <property type="nucleotide sequence ID" value="NZ_JBFBLY010000006.1"/>
</dbReference>
<dbReference type="InterPro" id="IPR050523">
    <property type="entry name" value="AKR_Detox_Biosynth"/>
</dbReference>
<dbReference type="EMBL" id="JALXKZ020000002">
    <property type="protein sequence ID" value="MCV7628037.1"/>
    <property type="molecule type" value="Genomic_DNA"/>
</dbReference>
<dbReference type="InterPro" id="IPR023210">
    <property type="entry name" value="NADP_OxRdtase_dom"/>
</dbReference>
<dbReference type="SUPFAM" id="SSF51430">
    <property type="entry name" value="NAD(P)-linked oxidoreductase"/>
    <property type="match status" value="1"/>
</dbReference>
<gene>
    <name evidence="3" type="ORF">M3A82_001565</name>
</gene>
<evidence type="ECO:0000256" key="1">
    <source>
        <dbReference type="SAM" id="MobiDB-lite"/>
    </source>
</evidence>
<dbReference type="AlphaFoldDB" id="A0AAP3AIM4"/>
<feature type="compositionally biased region" description="Low complexity" evidence="1">
    <location>
        <begin position="38"/>
        <end position="52"/>
    </location>
</feature>
<dbReference type="GO" id="GO:0005829">
    <property type="term" value="C:cytosol"/>
    <property type="evidence" value="ECO:0007669"/>
    <property type="project" value="TreeGrafter"/>
</dbReference>
<dbReference type="Gene3D" id="3.20.20.100">
    <property type="entry name" value="NADP-dependent oxidoreductase domain"/>
    <property type="match status" value="1"/>
</dbReference>
<dbReference type="Proteomes" id="UP001205867">
    <property type="component" value="Unassembled WGS sequence"/>
</dbReference>
<name>A0AAP3AIM4_MICLU</name>
<organism evidence="3 4">
    <name type="scientific">Micrococcus luteus</name>
    <name type="common">Micrococcus lysodeikticus</name>
    <dbReference type="NCBI Taxonomy" id="1270"/>
    <lineage>
        <taxon>Bacteria</taxon>
        <taxon>Bacillati</taxon>
        <taxon>Actinomycetota</taxon>
        <taxon>Actinomycetes</taxon>
        <taxon>Micrococcales</taxon>
        <taxon>Micrococcaceae</taxon>
        <taxon>Micrococcus</taxon>
    </lineage>
</organism>
<protein>
    <submittedName>
        <fullName evidence="3">Aldo/keto reductase</fullName>
    </submittedName>
</protein>
<evidence type="ECO:0000313" key="4">
    <source>
        <dbReference type="Proteomes" id="UP001205867"/>
    </source>
</evidence>
<dbReference type="Pfam" id="PF00248">
    <property type="entry name" value="Aldo_ket_red"/>
    <property type="match status" value="1"/>
</dbReference>
<dbReference type="PANTHER" id="PTHR43364:SF1">
    <property type="entry name" value="OXIDOREDUCTASE YDHF"/>
    <property type="match status" value="1"/>
</dbReference>
<feature type="region of interest" description="Disordered" evidence="1">
    <location>
        <begin position="25"/>
        <end position="52"/>
    </location>
</feature>
<dbReference type="PANTHER" id="PTHR43364">
    <property type="entry name" value="NADH-SPECIFIC METHYLGLYOXAL REDUCTASE-RELATED"/>
    <property type="match status" value="1"/>
</dbReference>
<proteinExistence type="predicted"/>
<accession>A0AAP3AIM4</accession>
<comment type="caution">
    <text evidence="3">The sequence shown here is derived from an EMBL/GenBank/DDBJ whole genome shotgun (WGS) entry which is preliminary data.</text>
</comment>
<evidence type="ECO:0000259" key="2">
    <source>
        <dbReference type="Pfam" id="PF00248"/>
    </source>
</evidence>
<feature type="domain" description="NADP-dependent oxidoreductase" evidence="2">
    <location>
        <begin position="55"/>
        <end position="325"/>
    </location>
</feature>
<reference evidence="3" key="1">
    <citation type="submission" date="2023-06" db="EMBL/GenBank/DDBJ databases">
        <title>lsaBGC provides a comprehensive framework for evolutionary analysis of biosynthetic gene clusters within focal taxa.</title>
        <authorList>
            <person name="Salamzade R."/>
            <person name="Sandstrom S."/>
            <person name="Kalan L.R."/>
        </authorList>
    </citation>
    <scope>NUCLEOTIDE SEQUENCE</scope>
    <source>
        <strain evidence="3">P3-SID899</strain>
    </source>
</reference>